<accession>A0A4C1YDR7</accession>
<dbReference type="AlphaFoldDB" id="A0A4C1YDR7"/>
<comment type="caution">
    <text evidence="2">The sequence shown here is derived from an EMBL/GenBank/DDBJ whole genome shotgun (WGS) entry which is preliminary data.</text>
</comment>
<keyword evidence="3" id="KW-1185">Reference proteome</keyword>
<evidence type="ECO:0000256" key="1">
    <source>
        <dbReference type="SAM" id="MobiDB-lite"/>
    </source>
</evidence>
<evidence type="ECO:0000313" key="2">
    <source>
        <dbReference type="EMBL" id="GBP73493.1"/>
    </source>
</evidence>
<feature type="region of interest" description="Disordered" evidence="1">
    <location>
        <begin position="104"/>
        <end position="124"/>
    </location>
</feature>
<name>A0A4C1YDR7_EUMVA</name>
<dbReference type="EMBL" id="BGZK01001175">
    <property type="protein sequence ID" value="GBP73493.1"/>
    <property type="molecule type" value="Genomic_DNA"/>
</dbReference>
<evidence type="ECO:0000313" key="3">
    <source>
        <dbReference type="Proteomes" id="UP000299102"/>
    </source>
</evidence>
<reference evidence="2 3" key="1">
    <citation type="journal article" date="2019" name="Commun. Biol.">
        <title>The bagworm genome reveals a unique fibroin gene that provides high tensile strength.</title>
        <authorList>
            <person name="Kono N."/>
            <person name="Nakamura H."/>
            <person name="Ohtoshi R."/>
            <person name="Tomita M."/>
            <person name="Numata K."/>
            <person name="Arakawa K."/>
        </authorList>
    </citation>
    <scope>NUCLEOTIDE SEQUENCE [LARGE SCALE GENOMIC DNA]</scope>
</reference>
<gene>
    <name evidence="2" type="ORF">EVAR_29386_1</name>
</gene>
<dbReference type="Proteomes" id="UP000299102">
    <property type="component" value="Unassembled WGS sequence"/>
</dbReference>
<organism evidence="2 3">
    <name type="scientific">Eumeta variegata</name>
    <name type="common">Bagworm moth</name>
    <name type="synonym">Eumeta japonica</name>
    <dbReference type="NCBI Taxonomy" id="151549"/>
    <lineage>
        <taxon>Eukaryota</taxon>
        <taxon>Metazoa</taxon>
        <taxon>Ecdysozoa</taxon>
        <taxon>Arthropoda</taxon>
        <taxon>Hexapoda</taxon>
        <taxon>Insecta</taxon>
        <taxon>Pterygota</taxon>
        <taxon>Neoptera</taxon>
        <taxon>Endopterygota</taxon>
        <taxon>Lepidoptera</taxon>
        <taxon>Glossata</taxon>
        <taxon>Ditrysia</taxon>
        <taxon>Tineoidea</taxon>
        <taxon>Psychidae</taxon>
        <taxon>Oiketicinae</taxon>
        <taxon>Eumeta</taxon>
    </lineage>
</organism>
<proteinExistence type="predicted"/>
<sequence>MDLSYLISGEREKKYVANTVVASVDCGTERHQRRSSMHERNVGKLPTDNRCTYDGITAGKASGLQQHKKAHSHPPSRHKINIFCASAVGDYVHLFCGRGAASWAANGRCQPRDDEAGRPTYSPRHKASSRLDFYRVGTSRRVGIDIETDIKIALRVDLFEDRKWVQELDRDSVQFRDTTDMSCWAAKDVFSSLVRNEISRDKYLKKILNYCIKYKSPNRRGIPSHSPYLLKSEESLALAPLHRSIVHRGPLTTIGPARRRRRRRRLKVTRIESGTFQFEGDIFKDQTTAAGATQKRNNYCTTTYVIISFRGNIFHCGYDAPVHLIVLTTCYNSGTVVLLQQLPLFYHDDGLLSSLQQSAFTLNGADAVRRPRHTIRRRKTLTHSRRASERHGNLPAPAMLSYTITPSFVRVIADVNSIKSELRRGLDPANCADIKPFCALTAPARRAPPRRAPPRPAAPLSHDEFSRAVSEGGRRWAGGALSLVNAPRLETFEDRNTLLKGMHEWDTGARNVSEDWEKYGGYQLEDRWGK</sequence>
<protein>
    <submittedName>
        <fullName evidence="2">Uncharacterized protein</fullName>
    </submittedName>
</protein>